<dbReference type="AlphaFoldDB" id="A0A819TC26"/>
<name>A0A819TC26_9BILA</name>
<dbReference type="EMBL" id="CAJOBE010009104">
    <property type="protein sequence ID" value="CAF4077344.1"/>
    <property type="molecule type" value="Genomic_DNA"/>
</dbReference>
<reference evidence="2" key="1">
    <citation type="submission" date="2021-02" db="EMBL/GenBank/DDBJ databases">
        <authorList>
            <person name="Nowell W R."/>
        </authorList>
    </citation>
    <scope>NUCLEOTIDE SEQUENCE</scope>
</reference>
<comment type="caution">
    <text evidence="2">The sequence shown here is derived from an EMBL/GenBank/DDBJ whole genome shotgun (WGS) entry which is preliminary data.</text>
</comment>
<evidence type="ECO:0000313" key="2">
    <source>
        <dbReference type="EMBL" id="CAF4077344.1"/>
    </source>
</evidence>
<feature type="non-terminal residue" evidence="2">
    <location>
        <position position="1"/>
    </location>
</feature>
<dbReference type="Proteomes" id="UP000663889">
    <property type="component" value="Unassembled WGS sequence"/>
</dbReference>
<organism evidence="2 3">
    <name type="scientific">Rotaria sordida</name>
    <dbReference type="NCBI Taxonomy" id="392033"/>
    <lineage>
        <taxon>Eukaryota</taxon>
        <taxon>Metazoa</taxon>
        <taxon>Spiralia</taxon>
        <taxon>Gnathifera</taxon>
        <taxon>Rotifera</taxon>
        <taxon>Eurotatoria</taxon>
        <taxon>Bdelloidea</taxon>
        <taxon>Philodinida</taxon>
        <taxon>Philodinidae</taxon>
        <taxon>Rotaria</taxon>
    </lineage>
</organism>
<accession>A0A819TC26</accession>
<dbReference type="Proteomes" id="UP000663874">
    <property type="component" value="Unassembled WGS sequence"/>
</dbReference>
<protein>
    <submittedName>
        <fullName evidence="2">Uncharacterized protein</fullName>
    </submittedName>
</protein>
<gene>
    <name evidence="2" type="ORF">FNK824_LOCUS30160</name>
    <name evidence="1" type="ORF">SEV965_LOCUS35919</name>
</gene>
<sequence length="28" mass="3328">IYYDKIDNNLEENIDLASIMSLFVLDCY</sequence>
<evidence type="ECO:0000313" key="1">
    <source>
        <dbReference type="EMBL" id="CAF1497966.1"/>
    </source>
</evidence>
<evidence type="ECO:0000313" key="3">
    <source>
        <dbReference type="Proteomes" id="UP000663874"/>
    </source>
</evidence>
<proteinExistence type="predicted"/>
<dbReference type="EMBL" id="CAJNOU010006142">
    <property type="protein sequence ID" value="CAF1497966.1"/>
    <property type="molecule type" value="Genomic_DNA"/>
</dbReference>